<comment type="caution">
    <text evidence="3">The sequence shown here is derived from an EMBL/GenBank/DDBJ whole genome shotgun (WGS) entry which is preliminary data.</text>
</comment>
<feature type="domain" description="Prepilin type IV endopeptidase peptidase" evidence="2">
    <location>
        <begin position="19"/>
        <end position="113"/>
    </location>
</feature>
<evidence type="ECO:0000256" key="1">
    <source>
        <dbReference type="SAM" id="Phobius"/>
    </source>
</evidence>
<dbReference type="InterPro" id="IPR000045">
    <property type="entry name" value="Prepilin_IV_endopep_pep"/>
</dbReference>
<feature type="transmembrane region" description="Helical" evidence="1">
    <location>
        <begin position="129"/>
        <end position="148"/>
    </location>
</feature>
<reference evidence="3 4" key="1">
    <citation type="submission" date="2019-03" db="EMBL/GenBank/DDBJ databases">
        <title>Genomic Encyclopedia of Type Strains, Phase IV (KMG-IV): sequencing the most valuable type-strain genomes for metagenomic binning, comparative biology and taxonomic classification.</title>
        <authorList>
            <person name="Goeker M."/>
        </authorList>
    </citation>
    <scope>NUCLEOTIDE SEQUENCE [LARGE SCALE GENOMIC DNA]</scope>
    <source>
        <strain evidence="3 4">DSM 13054</strain>
    </source>
</reference>
<keyword evidence="1" id="KW-0812">Transmembrane</keyword>
<feature type="transmembrane region" description="Helical" evidence="1">
    <location>
        <begin position="58"/>
        <end position="78"/>
    </location>
</feature>
<dbReference type="GO" id="GO:0004190">
    <property type="term" value="F:aspartic-type endopeptidase activity"/>
    <property type="evidence" value="ECO:0007669"/>
    <property type="project" value="InterPro"/>
</dbReference>
<feature type="transmembrane region" description="Helical" evidence="1">
    <location>
        <begin position="98"/>
        <end position="117"/>
    </location>
</feature>
<dbReference type="EMBL" id="SLWU01000047">
    <property type="protein sequence ID" value="TCO54628.1"/>
    <property type="molecule type" value="Genomic_DNA"/>
</dbReference>
<protein>
    <submittedName>
        <fullName evidence="3">Leader peptidase (Prepilin peptidase)/N-methyltransferase</fullName>
    </submittedName>
</protein>
<keyword evidence="1" id="KW-1133">Transmembrane helix</keyword>
<dbReference type="GO" id="GO:0016020">
    <property type="term" value="C:membrane"/>
    <property type="evidence" value="ECO:0007669"/>
    <property type="project" value="InterPro"/>
</dbReference>
<dbReference type="Proteomes" id="UP000294886">
    <property type="component" value="Unassembled WGS sequence"/>
</dbReference>
<name>A0A4R2JCW7_9THEO</name>
<evidence type="ECO:0000313" key="4">
    <source>
        <dbReference type="Proteomes" id="UP000294886"/>
    </source>
</evidence>
<sequence length="154" mass="17744">MQGLYFIEEVEEIKYIPVAVLLFYLSYLDLKKREVPDFAVLTLFIYSLFTCKDFKESFLMAVIVFMVLLIPSIIFEGSIGGGDIKLLTALAFFMGKDFSVLALPMFVLLAGTLIYGLIKGKGVKYSVPLVPYVFVSYLFYFSLEVFLWNLHFWY</sequence>
<evidence type="ECO:0000259" key="2">
    <source>
        <dbReference type="Pfam" id="PF01478"/>
    </source>
</evidence>
<accession>A0A4R2JCW7</accession>
<gene>
    <name evidence="3" type="ORF">EV203_1474</name>
</gene>
<proteinExistence type="predicted"/>
<keyword evidence="3" id="KW-0808">Transferase</keyword>
<dbReference type="GO" id="GO:0008168">
    <property type="term" value="F:methyltransferase activity"/>
    <property type="evidence" value="ECO:0007669"/>
    <property type="project" value="UniProtKB-KW"/>
</dbReference>
<keyword evidence="1" id="KW-0472">Membrane</keyword>
<dbReference type="Pfam" id="PF01478">
    <property type="entry name" value="Peptidase_A24"/>
    <property type="match status" value="1"/>
</dbReference>
<dbReference type="Gene3D" id="1.20.120.1220">
    <property type="match status" value="1"/>
</dbReference>
<evidence type="ECO:0000313" key="3">
    <source>
        <dbReference type="EMBL" id="TCO54628.1"/>
    </source>
</evidence>
<organism evidence="3 4">
    <name type="scientific">Caldanaerobacter subterraneus</name>
    <dbReference type="NCBI Taxonomy" id="911092"/>
    <lineage>
        <taxon>Bacteria</taxon>
        <taxon>Bacillati</taxon>
        <taxon>Bacillota</taxon>
        <taxon>Clostridia</taxon>
        <taxon>Thermoanaerobacterales</taxon>
        <taxon>Thermoanaerobacteraceae</taxon>
        <taxon>Caldanaerobacter</taxon>
    </lineage>
</organism>
<dbReference type="GO" id="GO:0032259">
    <property type="term" value="P:methylation"/>
    <property type="evidence" value="ECO:0007669"/>
    <property type="project" value="UniProtKB-KW"/>
</dbReference>
<dbReference type="AlphaFoldDB" id="A0A4R2JCW7"/>
<keyword evidence="3" id="KW-0489">Methyltransferase</keyword>